<dbReference type="InterPro" id="IPR001926">
    <property type="entry name" value="TrpB-like_PALP"/>
</dbReference>
<dbReference type="InterPro" id="IPR036052">
    <property type="entry name" value="TrpB-like_PALP_sf"/>
</dbReference>
<dbReference type="RefSeq" id="WP_375355334.1">
    <property type="nucleotide sequence ID" value="NZ_JBHHMI010000008.1"/>
</dbReference>
<gene>
    <name evidence="5" type="ORF">ACE41H_11225</name>
</gene>
<evidence type="ECO:0000256" key="2">
    <source>
        <dbReference type="ARBA" id="ARBA00008639"/>
    </source>
</evidence>
<dbReference type="EMBL" id="JBHHMI010000008">
    <property type="protein sequence ID" value="MFB5267350.1"/>
    <property type="molecule type" value="Genomic_DNA"/>
</dbReference>
<name>A0ABV5AT07_9BACL</name>
<dbReference type="SUPFAM" id="SSF53686">
    <property type="entry name" value="Tryptophan synthase beta subunit-like PLP-dependent enzymes"/>
    <property type="match status" value="1"/>
</dbReference>
<evidence type="ECO:0000256" key="1">
    <source>
        <dbReference type="ARBA" id="ARBA00001933"/>
    </source>
</evidence>
<dbReference type="PANTHER" id="PTHR43780">
    <property type="entry name" value="1-AMINOCYCLOPROPANE-1-CARBOXYLATE DEAMINASE-RELATED"/>
    <property type="match status" value="1"/>
</dbReference>
<dbReference type="Proteomes" id="UP001580346">
    <property type="component" value="Unassembled WGS sequence"/>
</dbReference>
<accession>A0ABV5AT07</accession>
<keyword evidence="3" id="KW-0663">Pyridoxal phosphate</keyword>
<evidence type="ECO:0000256" key="3">
    <source>
        <dbReference type="ARBA" id="ARBA00022898"/>
    </source>
</evidence>
<comment type="cofactor">
    <cofactor evidence="1">
        <name>pyridoxal 5'-phosphate</name>
        <dbReference type="ChEBI" id="CHEBI:597326"/>
    </cofactor>
</comment>
<dbReference type="Gene3D" id="3.40.50.1100">
    <property type="match status" value="2"/>
</dbReference>
<organism evidence="5 6">
    <name type="scientific">Paenibacillus enshidis</name>
    <dbReference type="NCBI Taxonomy" id="1458439"/>
    <lineage>
        <taxon>Bacteria</taxon>
        <taxon>Bacillati</taxon>
        <taxon>Bacillota</taxon>
        <taxon>Bacilli</taxon>
        <taxon>Bacillales</taxon>
        <taxon>Paenibacillaceae</taxon>
        <taxon>Paenibacillus</taxon>
    </lineage>
</organism>
<reference evidence="5 6" key="1">
    <citation type="submission" date="2024-09" db="EMBL/GenBank/DDBJ databases">
        <title>Paenibacillus zeirhizospherea sp. nov., isolated from surface of the maize (Zea mays) roots in a horticulture field, Hungary.</title>
        <authorList>
            <person name="Marton D."/>
            <person name="Farkas M."/>
            <person name="Bedics A."/>
            <person name="Toth E."/>
            <person name="Tancsics A."/>
            <person name="Boka K."/>
            <person name="Maroti G."/>
            <person name="Kriszt B."/>
            <person name="Cserhati M."/>
        </authorList>
    </citation>
    <scope>NUCLEOTIDE SEQUENCE [LARGE SCALE GENOMIC DNA]</scope>
    <source>
        <strain evidence="5 6">KCTC 33519</strain>
    </source>
</reference>
<evidence type="ECO:0000313" key="6">
    <source>
        <dbReference type="Proteomes" id="UP001580346"/>
    </source>
</evidence>
<dbReference type="PIRSF" id="PIRSF006278">
    <property type="entry name" value="ACCD_DCysDesulf"/>
    <property type="match status" value="1"/>
</dbReference>
<evidence type="ECO:0000313" key="5">
    <source>
        <dbReference type="EMBL" id="MFB5267350.1"/>
    </source>
</evidence>
<sequence length="350" mass="37536">MVKDSWIHLPRIALGVWPTPLQHAAVLSKRLGRPLYVKREDMAGIGGGGNKIRKLEYQLAQALKEQCTYVITTGAVQSNHAHLTAAAALKLGLKPILILSGNPGDELGGNLFLDRLMGAQVEFISHADGRPSLDLINKVMRQKAEQLKEVGEKAYIVPEGGTDALGSVGYVLAMQELVTQLSETAPHRQRTLVVLATGTCGTHAGLAAGRRLFSAKPIDIAGISISGNAQIKQEKTRRIANETLSLLGSESNVQEDEIVIVDEYMGEGYGKATPECIEAISLAASTEGLFLDPVYTGKAFAALFDLAKRGALDPYDAVVFMHTGGLPLLFRSEEEIAAYLFSKKESGGKS</sequence>
<evidence type="ECO:0000259" key="4">
    <source>
        <dbReference type="Pfam" id="PF00291"/>
    </source>
</evidence>
<comment type="caution">
    <text evidence="5">The sequence shown here is derived from an EMBL/GenBank/DDBJ whole genome shotgun (WGS) entry which is preliminary data.</text>
</comment>
<comment type="similarity">
    <text evidence="2">Belongs to the ACC deaminase/D-cysteine desulfhydrase family.</text>
</comment>
<dbReference type="PANTHER" id="PTHR43780:SF2">
    <property type="entry name" value="1-AMINOCYCLOPROPANE-1-CARBOXYLATE DEAMINASE-RELATED"/>
    <property type="match status" value="1"/>
</dbReference>
<feature type="domain" description="Tryptophan synthase beta chain-like PALP" evidence="4">
    <location>
        <begin position="13"/>
        <end position="324"/>
    </location>
</feature>
<dbReference type="InterPro" id="IPR027278">
    <property type="entry name" value="ACCD_DCysDesulf"/>
</dbReference>
<protein>
    <submittedName>
        <fullName evidence="5">1-aminocyclopropane-1-carboxylate deaminase/D-cysteine desulfhydrase</fullName>
    </submittedName>
</protein>
<dbReference type="Pfam" id="PF00291">
    <property type="entry name" value="PALP"/>
    <property type="match status" value="1"/>
</dbReference>
<keyword evidence="6" id="KW-1185">Reference proteome</keyword>
<proteinExistence type="inferred from homology"/>